<dbReference type="SMART" id="SM00448">
    <property type="entry name" value="REC"/>
    <property type="match status" value="1"/>
</dbReference>
<dbReference type="InterPro" id="IPR001789">
    <property type="entry name" value="Sig_transdc_resp-reg_receiver"/>
</dbReference>
<dbReference type="Gene3D" id="3.40.50.2300">
    <property type="match status" value="1"/>
</dbReference>
<organism evidence="4 5">
    <name type="scientific">Paenibacillus harenae</name>
    <dbReference type="NCBI Taxonomy" id="306543"/>
    <lineage>
        <taxon>Bacteria</taxon>
        <taxon>Bacillati</taxon>
        <taxon>Bacillota</taxon>
        <taxon>Bacilli</taxon>
        <taxon>Bacillales</taxon>
        <taxon>Paenibacillaceae</taxon>
        <taxon>Paenibacillus</taxon>
    </lineage>
</organism>
<comment type="caution">
    <text evidence="2">Lacks conserved residue(s) required for the propagation of feature annotation.</text>
</comment>
<dbReference type="Proteomes" id="UP001229346">
    <property type="component" value="Unassembled WGS sequence"/>
</dbReference>
<proteinExistence type="predicted"/>
<dbReference type="RefSeq" id="WP_307206320.1">
    <property type="nucleotide sequence ID" value="NZ_JAUSSU010000009.1"/>
</dbReference>
<feature type="domain" description="Response regulatory" evidence="3">
    <location>
        <begin position="165"/>
        <end position="288"/>
    </location>
</feature>
<dbReference type="EMBL" id="JAUSSU010000009">
    <property type="protein sequence ID" value="MDQ0114934.1"/>
    <property type="molecule type" value="Genomic_DNA"/>
</dbReference>
<accession>A0ABT9U5L8</accession>
<evidence type="ECO:0000256" key="2">
    <source>
        <dbReference type="PROSITE-ProRule" id="PRU00169"/>
    </source>
</evidence>
<dbReference type="Pfam" id="PF00072">
    <property type="entry name" value="Response_reg"/>
    <property type="match status" value="1"/>
</dbReference>
<dbReference type="PANTHER" id="PTHR44591:SF3">
    <property type="entry name" value="RESPONSE REGULATORY DOMAIN-CONTAINING PROTEIN"/>
    <property type="match status" value="1"/>
</dbReference>
<evidence type="ECO:0000256" key="1">
    <source>
        <dbReference type="ARBA" id="ARBA00022553"/>
    </source>
</evidence>
<name>A0ABT9U5L8_PAEHA</name>
<protein>
    <submittedName>
        <fullName evidence="4">CheY-like chemotaxis protein</fullName>
    </submittedName>
</protein>
<dbReference type="InterPro" id="IPR011006">
    <property type="entry name" value="CheY-like_superfamily"/>
</dbReference>
<dbReference type="PANTHER" id="PTHR44591">
    <property type="entry name" value="STRESS RESPONSE REGULATOR PROTEIN 1"/>
    <property type="match status" value="1"/>
</dbReference>
<dbReference type="InterPro" id="IPR050595">
    <property type="entry name" value="Bact_response_regulator"/>
</dbReference>
<keyword evidence="1" id="KW-0597">Phosphoprotein</keyword>
<dbReference type="PROSITE" id="PS50110">
    <property type="entry name" value="RESPONSE_REGULATORY"/>
    <property type="match status" value="1"/>
</dbReference>
<reference evidence="4 5" key="1">
    <citation type="submission" date="2023-07" db="EMBL/GenBank/DDBJ databases">
        <title>Sorghum-associated microbial communities from plants grown in Nebraska, USA.</title>
        <authorList>
            <person name="Schachtman D."/>
        </authorList>
    </citation>
    <scope>NUCLEOTIDE SEQUENCE [LARGE SCALE GENOMIC DNA]</scope>
    <source>
        <strain evidence="4 5">CC482</strain>
    </source>
</reference>
<sequence length="293" mass="34548">MGKIAVIEEIMGEREVKQYFETWLETIIRSRIPITAIFLKAVTSLHGSDEQEHHVQDHVTFFLQSKIRKTDLLFQLSDGNHWGIFFLQNSAVEAKAFLNRIFSILKEEQSHPIELKASITEIRNNDVTFEALINKNKQRLADHEQSSWTIEEIADYRMQPIEIVKVSIIEHNEIFRQVLEITLNQLDLPHFTFDITTYEDGYSFLEMDHYKTGQLHLILVNDILPRKNGFEILHNLRKMPNAKKFIIYMMSERNYEGAMLNAYEGGVDEYIIKPFNLRLLEAKIKRTFARFWL</sequence>
<dbReference type="SUPFAM" id="SSF52172">
    <property type="entry name" value="CheY-like"/>
    <property type="match status" value="1"/>
</dbReference>
<dbReference type="CDD" id="cd00156">
    <property type="entry name" value="REC"/>
    <property type="match status" value="1"/>
</dbReference>
<keyword evidence="5" id="KW-1185">Reference proteome</keyword>
<comment type="caution">
    <text evidence="4">The sequence shown here is derived from an EMBL/GenBank/DDBJ whole genome shotgun (WGS) entry which is preliminary data.</text>
</comment>
<gene>
    <name evidence="4" type="ORF">J2T15_004391</name>
</gene>
<evidence type="ECO:0000313" key="4">
    <source>
        <dbReference type="EMBL" id="MDQ0114934.1"/>
    </source>
</evidence>
<evidence type="ECO:0000259" key="3">
    <source>
        <dbReference type="PROSITE" id="PS50110"/>
    </source>
</evidence>
<evidence type="ECO:0000313" key="5">
    <source>
        <dbReference type="Proteomes" id="UP001229346"/>
    </source>
</evidence>